<evidence type="ECO:0000313" key="2">
    <source>
        <dbReference type="EMBL" id="MCU9848564.1"/>
    </source>
</evidence>
<feature type="transmembrane region" description="Helical" evidence="1">
    <location>
        <begin position="37"/>
        <end position="56"/>
    </location>
</feature>
<keyword evidence="1" id="KW-0472">Membrane</keyword>
<dbReference type="Proteomes" id="UP001209535">
    <property type="component" value="Unassembled WGS sequence"/>
</dbReference>
<dbReference type="RefSeq" id="WP_263336024.1">
    <property type="nucleotide sequence ID" value="NZ_JAOVQO010000009.1"/>
</dbReference>
<accession>A0ABT2X3N9</accession>
<protein>
    <recommendedName>
        <fullName evidence="4">PH domain-containing protein</fullName>
    </recommendedName>
</protein>
<evidence type="ECO:0008006" key="4">
    <source>
        <dbReference type="Google" id="ProtNLM"/>
    </source>
</evidence>
<comment type="caution">
    <text evidence="2">The sequence shown here is derived from an EMBL/GenBank/DDBJ whole genome shotgun (WGS) entry which is preliminary data.</text>
</comment>
<keyword evidence="3" id="KW-1185">Reference proteome</keyword>
<name>A0ABT2X3N9_9RHOB</name>
<evidence type="ECO:0000313" key="3">
    <source>
        <dbReference type="Proteomes" id="UP001209535"/>
    </source>
</evidence>
<proteinExistence type="predicted"/>
<evidence type="ECO:0000256" key="1">
    <source>
        <dbReference type="SAM" id="Phobius"/>
    </source>
</evidence>
<gene>
    <name evidence="2" type="ORF">OEZ60_11130</name>
</gene>
<dbReference type="EMBL" id="JAOVQO010000009">
    <property type="protein sequence ID" value="MCU9848564.1"/>
    <property type="molecule type" value="Genomic_DNA"/>
</dbReference>
<reference evidence="2 3" key="1">
    <citation type="submission" date="2022-10" db="EMBL/GenBank/DDBJ databases">
        <title>Defluviimonas sp. nov., isolated from ocean surface sediments.</title>
        <authorList>
            <person name="He W."/>
            <person name="Wang L."/>
            <person name="Zhang D.-F."/>
        </authorList>
    </citation>
    <scope>NUCLEOTIDE SEQUENCE [LARGE SCALE GENOMIC DNA]</scope>
    <source>
        <strain evidence="2 3">WL0024</strain>
    </source>
</reference>
<feature type="transmembrane region" description="Helical" evidence="1">
    <location>
        <begin position="12"/>
        <end position="31"/>
    </location>
</feature>
<keyword evidence="1" id="KW-0812">Transmembrane</keyword>
<organism evidence="2 3">
    <name type="scientific">Albidovulum salinarum</name>
    <dbReference type="NCBI Taxonomy" id="2984153"/>
    <lineage>
        <taxon>Bacteria</taxon>
        <taxon>Pseudomonadati</taxon>
        <taxon>Pseudomonadota</taxon>
        <taxon>Alphaproteobacteria</taxon>
        <taxon>Rhodobacterales</taxon>
        <taxon>Paracoccaceae</taxon>
        <taxon>Albidovulum</taxon>
    </lineage>
</organism>
<keyword evidence="1" id="KW-1133">Transmembrane helix</keyword>
<sequence>MIRPEVKAHLHRWREVIAAAATGLFALWLFWLGGWFLQGLGVIGAILALGWGVIALRRLRFLRSVAAPGVVEVDEGQVGYWGPSFGGFVALADLVEVRLTEFHGTRQWRLRTASGEVLTVPVDAAGAEKLYDAFAALPGIDMAALTAALDRGVETLPLWKRADRSLPGR</sequence>